<keyword evidence="3" id="KW-1185">Reference proteome</keyword>
<accession>A0A1D2MWK5</accession>
<feature type="non-terminal residue" evidence="2">
    <location>
        <position position="1"/>
    </location>
</feature>
<organism evidence="2 3">
    <name type="scientific">Orchesella cincta</name>
    <name type="common">Springtail</name>
    <name type="synonym">Podura cincta</name>
    <dbReference type="NCBI Taxonomy" id="48709"/>
    <lineage>
        <taxon>Eukaryota</taxon>
        <taxon>Metazoa</taxon>
        <taxon>Ecdysozoa</taxon>
        <taxon>Arthropoda</taxon>
        <taxon>Hexapoda</taxon>
        <taxon>Collembola</taxon>
        <taxon>Entomobryomorpha</taxon>
        <taxon>Entomobryoidea</taxon>
        <taxon>Orchesellidae</taxon>
        <taxon>Orchesellinae</taxon>
        <taxon>Orchesella</taxon>
    </lineage>
</organism>
<name>A0A1D2MWK5_ORCCI</name>
<sequence length="113" mass="12580">VLVFIIFVCKRDILKSISEKYSSISKFFSTVEAEESTDSTASAATNHRRLTCNQNTRWAGVWNPVSTSTTKWFRARINSTMTDSSNISNQSTKSNYANESSSSTHLTVPNTMA</sequence>
<evidence type="ECO:0000313" key="2">
    <source>
        <dbReference type="EMBL" id="ODM97328.1"/>
    </source>
</evidence>
<proteinExistence type="predicted"/>
<dbReference type="Proteomes" id="UP000094527">
    <property type="component" value="Unassembled WGS sequence"/>
</dbReference>
<evidence type="ECO:0000313" key="3">
    <source>
        <dbReference type="Proteomes" id="UP000094527"/>
    </source>
</evidence>
<feature type="region of interest" description="Disordered" evidence="1">
    <location>
        <begin position="82"/>
        <end position="113"/>
    </location>
</feature>
<protein>
    <submittedName>
        <fullName evidence="2">Uncharacterized protein</fullName>
    </submittedName>
</protein>
<gene>
    <name evidence="2" type="ORF">Ocin01_09338</name>
</gene>
<evidence type="ECO:0000256" key="1">
    <source>
        <dbReference type="SAM" id="MobiDB-lite"/>
    </source>
</evidence>
<comment type="caution">
    <text evidence="2">The sequence shown here is derived from an EMBL/GenBank/DDBJ whole genome shotgun (WGS) entry which is preliminary data.</text>
</comment>
<dbReference type="AlphaFoldDB" id="A0A1D2MWK5"/>
<reference evidence="2 3" key="1">
    <citation type="journal article" date="2016" name="Genome Biol. Evol.">
        <title>Gene Family Evolution Reflects Adaptation to Soil Environmental Stressors in the Genome of the Collembolan Orchesella cincta.</title>
        <authorList>
            <person name="Faddeeva-Vakhrusheva A."/>
            <person name="Derks M.F."/>
            <person name="Anvar S.Y."/>
            <person name="Agamennone V."/>
            <person name="Suring W."/>
            <person name="Smit S."/>
            <person name="van Straalen N.M."/>
            <person name="Roelofs D."/>
        </authorList>
    </citation>
    <scope>NUCLEOTIDE SEQUENCE [LARGE SCALE GENOMIC DNA]</scope>
    <source>
        <tissue evidence="2">Mixed pool</tissue>
    </source>
</reference>
<dbReference type="EMBL" id="LJIJ01000454">
    <property type="protein sequence ID" value="ODM97328.1"/>
    <property type="molecule type" value="Genomic_DNA"/>
</dbReference>